<reference evidence="2 3" key="1">
    <citation type="submission" date="2018-09" db="EMBL/GenBank/DDBJ databases">
        <title>A high-quality reference genome of wild soybean provides a powerful tool to mine soybean genomes.</title>
        <authorList>
            <person name="Xie M."/>
            <person name="Chung C.Y.L."/>
            <person name="Li M.-W."/>
            <person name="Wong F.-L."/>
            <person name="Chan T.-F."/>
            <person name="Lam H.-M."/>
        </authorList>
    </citation>
    <scope>NUCLEOTIDE SEQUENCE [LARGE SCALE GENOMIC DNA]</scope>
    <source>
        <strain evidence="3">cv. W05</strain>
        <tissue evidence="2">Hypocotyl of etiolated seedlings</tissue>
    </source>
</reference>
<feature type="domain" description="Aminotransferase-like plant mobile" evidence="1">
    <location>
        <begin position="72"/>
        <end position="340"/>
    </location>
</feature>
<dbReference type="InterPro" id="IPR019557">
    <property type="entry name" value="AminoTfrase-like_pln_mobile"/>
</dbReference>
<protein>
    <submittedName>
        <fullName evidence="2">Serine/threonine-protein phosphatase 7 long form-like</fullName>
    </submittedName>
</protein>
<dbReference type="PANTHER" id="PTHR46033:SF8">
    <property type="entry name" value="PROTEIN MAINTENANCE OF MERISTEMS-LIKE"/>
    <property type="match status" value="1"/>
</dbReference>
<comment type="caution">
    <text evidence="2">The sequence shown here is derived from an EMBL/GenBank/DDBJ whole genome shotgun (WGS) entry which is preliminary data.</text>
</comment>
<name>A0A445J8V4_GLYSO</name>
<proteinExistence type="predicted"/>
<sequence length="439" mass="50735">MVSSSSSSSSFDVVSRPRENDVLWMQNQHVSQHIWNGDTNRKLRMRRAISTYQGIEQPPQKIIPLLQQYRLYTTIKLCRIKINGEIVNAFVERWRPETHTFHLTCGEATITLQDVFVLLGLLVDDNPLIGSTNIDGIDMCEQCLGVRTNANALADENTLKLSWLASEFANIHDYVDDKEHLKMFARAWILRFIEGVLLVDKSSKIVPMRYLQFLVDFEECSSYARGVAALSYLYKEMCNTTDYNVQSIGGYVLLIQLWACNYCSQLNEWNSLYERWFQETPPQVGPLNVNYEYMKWFRHKTKLYISRQHARRGLMQGEIIEIMQFMLLPYGRSVSTLDDLALCLDKMTLLAEEDDRIIEAREEAPPSVPQFEGQEFDMLGRSVEPQGLGRHRESVDAEAHVIPAMPERQHGMYYTLDQFTQVSSQMSPLYPYPYQSGTS</sequence>
<evidence type="ECO:0000259" key="1">
    <source>
        <dbReference type="Pfam" id="PF10536"/>
    </source>
</evidence>
<evidence type="ECO:0000313" key="3">
    <source>
        <dbReference type="Proteomes" id="UP000289340"/>
    </source>
</evidence>
<keyword evidence="3" id="KW-1185">Reference proteome</keyword>
<organism evidence="2 3">
    <name type="scientific">Glycine soja</name>
    <name type="common">Wild soybean</name>
    <dbReference type="NCBI Taxonomy" id="3848"/>
    <lineage>
        <taxon>Eukaryota</taxon>
        <taxon>Viridiplantae</taxon>
        <taxon>Streptophyta</taxon>
        <taxon>Embryophyta</taxon>
        <taxon>Tracheophyta</taxon>
        <taxon>Spermatophyta</taxon>
        <taxon>Magnoliopsida</taxon>
        <taxon>eudicotyledons</taxon>
        <taxon>Gunneridae</taxon>
        <taxon>Pentapetalae</taxon>
        <taxon>rosids</taxon>
        <taxon>fabids</taxon>
        <taxon>Fabales</taxon>
        <taxon>Fabaceae</taxon>
        <taxon>Papilionoideae</taxon>
        <taxon>50 kb inversion clade</taxon>
        <taxon>NPAAA clade</taxon>
        <taxon>indigoferoid/millettioid clade</taxon>
        <taxon>Phaseoleae</taxon>
        <taxon>Glycine</taxon>
        <taxon>Glycine subgen. Soja</taxon>
    </lineage>
</organism>
<dbReference type="PANTHER" id="PTHR46033">
    <property type="entry name" value="PROTEIN MAIN-LIKE 2"/>
    <property type="match status" value="1"/>
</dbReference>
<dbReference type="EMBL" id="QZWG01000008">
    <property type="protein sequence ID" value="RZB94831.1"/>
    <property type="molecule type" value="Genomic_DNA"/>
</dbReference>
<evidence type="ECO:0000313" key="2">
    <source>
        <dbReference type="EMBL" id="RZB94831.1"/>
    </source>
</evidence>
<dbReference type="Pfam" id="PF10536">
    <property type="entry name" value="PMD"/>
    <property type="match status" value="1"/>
</dbReference>
<gene>
    <name evidence="2" type="ORF">D0Y65_019360</name>
</gene>
<dbReference type="InterPro" id="IPR044824">
    <property type="entry name" value="MAIN-like"/>
</dbReference>
<dbReference type="Proteomes" id="UP000289340">
    <property type="component" value="Chromosome 8"/>
</dbReference>
<dbReference type="AlphaFoldDB" id="A0A445J8V4"/>
<dbReference type="GO" id="GO:0010073">
    <property type="term" value="P:meristem maintenance"/>
    <property type="evidence" value="ECO:0007669"/>
    <property type="project" value="InterPro"/>
</dbReference>
<accession>A0A445J8V4</accession>